<feature type="transmembrane region" description="Helical" evidence="6">
    <location>
        <begin position="204"/>
        <end position="226"/>
    </location>
</feature>
<name>A0A1G5RWS2_9FIRM</name>
<dbReference type="Pfam" id="PF03606">
    <property type="entry name" value="DcuC"/>
    <property type="match status" value="1"/>
</dbReference>
<dbReference type="PANTHER" id="PTHR43652:SF2">
    <property type="entry name" value="BASIC AMINO ACID ANTIPORTER YFCC-RELATED"/>
    <property type="match status" value="1"/>
</dbReference>
<organism evidence="7 8">
    <name type="scientific">Acidaminobacter hydrogenoformans DSM 2784</name>
    <dbReference type="NCBI Taxonomy" id="1120920"/>
    <lineage>
        <taxon>Bacteria</taxon>
        <taxon>Bacillati</taxon>
        <taxon>Bacillota</taxon>
        <taxon>Clostridia</taxon>
        <taxon>Peptostreptococcales</taxon>
        <taxon>Acidaminobacteraceae</taxon>
        <taxon>Acidaminobacter</taxon>
    </lineage>
</organism>
<protein>
    <submittedName>
        <fullName evidence="7">Uncharacterized membrane protein YfcC, ion transporter superfamily</fullName>
    </submittedName>
</protein>
<dbReference type="InterPro" id="IPR018385">
    <property type="entry name" value="C4_dicarb_anaerob_car-like"/>
</dbReference>
<dbReference type="InterPro" id="IPR051679">
    <property type="entry name" value="DASS-Related_Transporters"/>
</dbReference>
<feature type="transmembrane region" description="Helical" evidence="6">
    <location>
        <begin position="447"/>
        <end position="470"/>
    </location>
</feature>
<keyword evidence="3 6" id="KW-0812">Transmembrane</keyword>
<accession>A0A1G5RWS2</accession>
<dbReference type="EMBL" id="FMWL01000005">
    <property type="protein sequence ID" value="SCZ78554.1"/>
    <property type="molecule type" value="Genomic_DNA"/>
</dbReference>
<sequence length="473" mass="50175">MNNENSKPDKMKRFKAPDALVLIVILMVVAAIMSYVLPAGEYNRVENAATGRMVVDPTSYHAVENSPVSIWGILKAIPEGMGQAATVINFLLIIGGVFGILEATGALMSLIGFTVKKLSGKERLIIPAVLIVWGLGGALVGNFEESLAFIPLQISLSLALGFDSVTGMAMALLGVASGYMGSIINPFNVGVAQGIAELPLFSGIAFRIVAFSCLLGAAIIYLYWYAGRIQKNPKLSPVYEEDQTSPYRHANLMDQINFTQKHKFVLFVFVLGIAYMVYGVTQKGYYLTEIAAIFVAIGVLTGIVGGLKPNTIIDNFVKGAGNLLYASLAVGFARGIVVVLTDGKIMDVVIHGAATLVAGLPVSVSAIGMFLVQSVINVVVPSGSGQAAVTMPIMAPIADVIGITRQTAVLAFQLGDGITNLVAPTFGTLMAALALCRISWGKWIKWLAPLLVVWYIICAILLVVAVQIGYGPF</sequence>
<evidence type="ECO:0000256" key="4">
    <source>
        <dbReference type="ARBA" id="ARBA00022989"/>
    </source>
</evidence>
<dbReference type="Proteomes" id="UP000199208">
    <property type="component" value="Unassembled WGS sequence"/>
</dbReference>
<comment type="subcellular location">
    <subcellularLocation>
        <location evidence="1">Cell membrane</location>
        <topology evidence="1">Multi-pass membrane protein</topology>
    </subcellularLocation>
</comment>
<dbReference type="PANTHER" id="PTHR43652">
    <property type="entry name" value="BASIC AMINO ACID ANTIPORTER YFCC-RELATED"/>
    <property type="match status" value="1"/>
</dbReference>
<feature type="transmembrane region" description="Helical" evidence="6">
    <location>
        <begin position="87"/>
        <end position="112"/>
    </location>
</feature>
<evidence type="ECO:0000313" key="7">
    <source>
        <dbReference type="EMBL" id="SCZ78554.1"/>
    </source>
</evidence>
<proteinExistence type="predicted"/>
<feature type="transmembrane region" description="Helical" evidence="6">
    <location>
        <begin position="20"/>
        <end position="37"/>
    </location>
</feature>
<evidence type="ECO:0000256" key="3">
    <source>
        <dbReference type="ARBA" id="ARBA00022692"/>
    </source>
</evidence>
<dbReference type="RefSeq" id="WP_242870822.1">
    <property type="nucleotide sequence ID" value="NZ_FMWL01000005.1"/>
</dbReference>
<dbReference type="GO" id="GO:0005886">
    <property type="term" value="C:plasma membrane"/>
    <property type="evidence" value="ECO:0007669"/>
    <property type="project" value="UniProtKB-SubCell"/>
</dbReference>
<keyword evidence="4 6" id="KW-1133">Transmembrane helix</keyword>
<keyword evidence="5 6" id="KW-0472">Membrane</keyword>
<dbReference type="AlphaFoldDB" id="A0A1G5RWS2"/>
<feature type="transmembrane region" description="Helical" evidence="6">
    <location>
        <begin position="349"/>
        <end position="372"/>
    </location>
</feature>
<reference evidence="7 8" key="1">
    <citation type="submission" date="2016-10" db="EMBL/GenBank/DDBJ databases">
        <authorList>
            <person name="de Groot N.N."/>
        </authorList>
    </citation>
    <scope>NUCLEOTIDE SEQUENCE [LARGE SCALE GENOMIC DNA]</scope>
    <source>
        <strain evidence="7 8">DSM 2784</strain>
    </source>
</reference>
<dbReference type="STRING" id="1120920.SAMN03080599_01288"/>
<evidence type="ECO:0000256" key="6">
    <source>
        <dbReference type="SAM" id="Phobius"/>
    </source>
</evidence>
<keyword evidence="8" id="KW-1185">Reference proteome</keyword>
<gene>
    <name evidence="7" type="ORF">SAMN03080599_01288</name>
</gene>
<evidence type="ECO:0000256" key="5">
    <source>
        <dbReference type="ARBA" id="ARBA00023136"/>
    </source>
</evidence>
<evidence type="ECO:0000313" key="8">
    <source>
        <dbReference type="Proteomes" id="UP000199208"/>
    </source>
</evidence>
<feature type="transmembrane region" description="Helical" evidence="6">
    <location>
        <begin position="124"/>
        <end position="141"/>
    </location>
</feature>
<feature type="transmembrane region" description="Helical" evidence="6">
    <location>
        <begin position="319"/>
        <end position="337"/>
    </location>
</feature>
<feature type="transmembrane region" description="Helical" evidence="6">
    <location>
        <begin position="286"/>
        <end position="307"/>
    </location>
</feature>
<evidence type="ECO:0000256" key="1">
    <source>
        <dbReference type="ARBA" id="ARBA00004651"/>
    </source>
</evidence>
<feature type="transmembrane region" description="Helical" evidence="6">
    <location>
        <begin position="421"/>
        <end position="440"/>
    </location>
</feature>
<evidence type="ECO:0000256" key="2">
    <source>
        <dbReference type="ARBA" id="ARBA00022475"/>
    </source>
</evidence>
<keyword evidence="2" id="KW-1003">Cell membrane</keyword>
<feature type="transmembrane region" description="Helical" evidence="6">
    <location>
        <begin position="264"/>
        <end position="280"/>
    </location>
</feature>